<sequence>MGIDKKDVRMVCHFNIPKSMESFYQESGRAGRDQLPSRSVLYYGVDDRKKMEFLLRNSDNKKSPSSKKPISDFEQIMSYCEDSGCRRKKILESFGEEFPVQQCKKTCDACKHPNQVAQCLEELMTTTSRRHNSSRIFITSSNDKTNEGQYSEFWNRNEDGSNSDEEISDSDDDTEAAKSLARSKKLGLDEKLVLLERAEEKYYEKDKQVKKFEKNAISEALRESSKQRLLKELTQVLQLLAGLEEIDSHKASEFLENECHRKYSKAGKSFYYSQIVSTVRWLGTASKDELMTRLSSVVVSSSREEEPSGDSMLVIEPVKNREEEDKINTTETQIDEPTQQPLVASPRRSPIMLPQVPSFSEFVNRRKMKHNTSLDESSDEKPAKIMKLQ</sequence>
<evidence type="ECO:0000256" key="5">
    <source>
        <dbReference type="SAM" id="MobiDB-lite"/>
    </source>
</evidence>
<dbReference type="SUPFAM" id="SSF52540">
    <property type="entry name" value="P-loop containing nucleoside triphosphate hydrolases"/>
    <property type="match status" value="1"/>
</dbReference>
<organism evidence="7 8">
    <name type="scientific">Arabis alpina</name>
    <name type="common">Alpine rock-cress</name>
    <dbReference type="NCBI Taxonomy" id="50452"/>
    <lineage>
        <taxon>Eukaryota</taxon>
        <taxon>Viridiplantae</taxon>
        <taxon>Streptophyta</taxon>
        <taxon>Embryophyta</taxon>
        <taxon>Tracheophyta</taxon>
        <taxon>Spermatophyta</taxon>
        <taxon>Magnoliopsida</taxon>
        <taxon>eudicotyledons</taxon>
        <taxon>Gunneridae</taxon>
        <taxon>Pentapetalae</taxon>
        <taxon>rosids</taxon>
        <taxon>malvids</taxon>
        <taxon>Brassicales</taxon>
        <taxon>Brassicaceae</taxon>
        <taxon>Arabideae</taxon>
        <taxon>Arabis</taxon>
    </lineage>
</organism>
<evidence type="ECO:0000256" key="2">
    <source>
        <dbReference type="ARBA" id="ARBA00034617"/>
    </source>
</evidence>
<dbReference type="Gene3D" id="3.40.50.300">
    <property type="entry name" value="P-loop containing nucleotide triphosphate hydrolases"/>
    <property type="match status" value="1"/>
</dbReference>
<dbReference type="GO" id="GO:0005694">
    <property type="term" value="C:chromosome"/>
    <property type="evidence" value="ECO:0007669"/>
    <property type="project" value="TreeGrafter"/>
</dbReference>
<evidence type="ECO:0000313" key="8">
    <source>
        <dbReference type="Proteomes" id="UP000029120"/>
    </source>
</evidence>
<dbReference type="GO" id="GO:0009378">
    <property type="term" value="F:four-way junction helicase activity"/>
    <property type="evidence" value="ECO:0007669"/>
    <property type="project" value="TreeGrafter"/>
</dbReference>
<evidence type="ECO:0000256" key="4">
    <source>
        <dbReference type="SAM" id="Coils"/>
    </source>
</evidence>
<dbReference type="EMBL" id="CM002875">
    <property type="protein sequence ID" value="KFK30218.1"/>
    <property type="molecule type" value="Genomic_DNA"/>
</dbReference>
<feature type="coiled-coil region" evidence="4">
    <location>
        <begin position="195"/>
        <end position="246"/>
    </location>
</feature>
<dbReference type="OrthoDB" id="10261556at2759"/>
<dbReference type="Proteomes" id="UP000029120">
    <property type="component" value="Chromosome 7"/>
</dbReference>
<evidence type="ECO:0000256" key="3">
    <source>
        <dbReference type="ARBA" id="ARBA00034808"/>
    </source>
</evidence>
<accession>A0A087GK16</accession>
<dbReference type="PROSITE" id="PS51194">
    <property type="entry name" value="HELICASE_CTER"/>
    <property type="match status" value="1"/>
</dbReference>
<feature type="compositionally biased region" description="Polar residues" evidence="5">
    <location>
        <begin position="141"/>
        <end position="154"/>
    </location>
</feature>
<dbReference type="EC" id="5.6.2.4" evidence="3"/>
<keyword evidence="8" id="KW-1185">Reference proteome</keyword>
<dbReference type="OMA" id="EQSSEFW"/>
<evidence type="ECO:0000256" key="1">
    <source>
        <dbReference type="ARBA" id="ARBA00005446"/>
    </source>
</evidence>
<dbReference type="GO" id="GO:0000724">
    <property type="term" value="P:double-strand break repair via homologous recombination"/>
    <property type="evidence" value="ECO:0007669"/>
    <property type="project" value="TreeGrafter"/>
</dbReference>
<dbReference type="eggNOG" id="KOG0351">
    <property type="taxonomic scope" value="Eukaryota"/>
</dbReference>
<dbReference type="PANTHER" id="PTHR13710">
    <property type="entry name" value="DNA HELICASE RECQ FAMILY MEMBER"/>
    <property type="match status" value="1"/>
</dbReference>
<dbReference type="GO" id="GO:0043138">
    <property type="term" value="F:3'-5' DNA helicase activity"/>
    <property type="evidence" value="ECO:0007669"/>
    <property type="project" value="UniProtKB-EC"/>
</dbReference>
<name>A0A087GK16_ARAAL</name>
<feature type="compositionally biased region" description="Acidic residues" evidence="5">
    <location>
        <begin position="161"/>
        <end position="174"/>
    </location>
</feature>
<feature type="domain" description="Helicase C-terminal" evidence="6">
    <location>
        <begin position="1"/>
        <end position="74"/>
    </location>
</feature>
<proteinExistence type="inferred from homology"/>
<evidence type="ECO:0000313" key="7">
    <source>
        <dbReference type="EMBL" id="KFK30218.1"/>
    </source>
</evidence>
<reference evidence="8" key="1">
    <citation type="journal article" date="2015" name="Nat. Plants">
        <title>Genome expansion of Arabis alpina linked with retrotransposition and reduced symmetric DNA methylation.</title>
        <authorList>
            <person name="Willing E.M."/>
            <person name="Rawat V."/>
            <person name="Mandakova T."/>
            <person name="Maumus F."/>
            <person name="James G.V."/>
            <person name="Nordstroem K.J."/>
            <person name="Becker C."/>
            <person name="Warthmann N."/>
            <person name="Chica C."/>
            <person name="Szarzynska B."/>
            <person name="Zytnicki M."/>
            <person name="Albani M.C."/>
            <person name="Kiefer C."/>
            <person name="Bergonzi S."/>
            <person name="Castaings L."/>
            <person name="Mateos J.L."/>
            <person name="Berns M.C."/>
            <person name="Bujdoso N."/>
            <person name="Piofczyk T."/>
            <person name="de Lorenzo L."/>
            <person name="Barrero-Sicilia C."/>
            <person name="Mateos I."/>
            <person name="Piednoel M."/>
            <person name="Hagmann J."/>
            <person name="Chen-Min-Tao R."/>
            <person name="Iglesias-Fernandez R."/>
            <person name="Schuster S.C."/>
            <person name="Alonso-Blanco C."/>
            <person name="Roudier F."/>
            <person name="Carbonero P."/>
            <person name="Paz-Ares J."/>
            <person name="Davis S.J."/>
            <person name="Pecinka A."/>
            <person name="Quesneville H."/>
            <person name="Colot V."/>
            <person name="Lysak M.A."/>
            <person name="Weigel D."/>
            <person name="Coupland G."/>
            <person name="Schneeberger K."/>
        </authorList>
    </citation>
    <scope>NUCLEOTIDE SEQUENCE [LARGE SCALE GENOMIC DNA]</scope>
    <source>
        <strain evidence="8">cv. Pajares</strain>
    </source>
</reference>
<dbReference type="InterPro" id="IPR027417">
    <property type="entry name" value="P-loop_NTPase"/>
</dbReference>
<gene>
    <name evidence="7" type="ordered locus">AALP_Aa7g233100</name>
</gene>
<comment type="similarity">
    <text evidence="1">Belongs to the helicase family. RecQ subfamily.</text>
</comment>
<dbReference type="InterPro" id="IPR032284">
    <property type="entry name" value="RecQ_Zn-bd"/>
</dbReference>
<dbReference type="Pfam" id="PF16124">
    <property type="entry name" value="RecQ_Zn_bind"/>
    <property type="match status" value="1"/>
</dbReference>
<dbReference type="PANTHER" id="PTHR13710:SF155">
    <property type="entry name" value="ATP-DEPENDENT DNA HELICASE Q-LIKE 3"/>
    <property type="match status" value="1"/>
</dbReference>
<dbReference type="GO" id="GO:0005737">
    <property type="term" value="C:cytoplasm"/>
    <property type="evidence" value="ECO:0007669"/>
    <property type="project" value="TreeGrafter"/>
</dbReference>
<protein>
    <recommendedName>
        <fullName evidence="3">DNA 3'-5' helicase</fullName>
        <ecNumber evidence="3">5.6.2.4</ecNumber>
    </recommendedName>
</protein>
<dbReference type="Gramene" id="KFK30218">
    <property type="protein sequence ID" value="KFK30218"/>
    <property type="gene ID" value="AALP_AA7G233100"/>
</dbReference>
<feature type="compositionally biased region" description="Polar residues" evidence="5">
    <location>
        <begin position="329"/>
        <end position="342"/>
    </location>
</feature>
<comment type="catalytic activity">
    <reaction evidence="2">
        <text>Couples ATP hydrolysis with the unwinding of duplex DNA by translocating in the 3'-5' direction.</text>
        <dbReference type="EC" id="5.6.2.4"/>
    </reaction>
</comment>
<dbReference type="InterPro" id="IPR001650">
    <property type="entry name" value="Helicase_C-like"/>
</dbReference>
<keyword evidence="4" id="KW-0175">Coiled coil</keyword>
<feature type="region of interest" description="Disordered" evidence="5">
    <location>
        <begin position="141"/>
        <end position="180"/>
    </location>
</feature>
<evidence type="ECO:0000259" key="6">
    <source>
        <dbReference type="PROSITE" id="PS51194"/>
    </source>
</evidence>
<dbReference type="AlphaFoldDB" id="A0A087GK16"/>
<feature type="region of interest" description="Disordered" evidence="5">
    <location>
        <begin position="321"/>
        <end position="389"/>
    </location>
</feature>